<dbReference type="InterPro" id="IPR020845">
    <property type="entry name" value="AMP-binding_CS"/>
</dbReference>
<dbReference type="InterPro" id="IPR015422">
    <property type="entry name" value="PyrdxlP-dep_Trfase_small"/>
</dbReference>
<dbReference type="Pfam" id="PF00698">
    <property type="entry name" value="Acyl_transf_1"/>
    <property type="match status" value="1"/>
</dbReference>
<dbReference type="SUPFAM" id="SSF53901">
    <property type="entry name" value="Thiolase-like"/>
    <property type="match status" value="1"/>
</dbReference>
<dbReference type="SUPFAM" id="SSF56801">
    <property type="entry name" value="Acetyl-CoA synthetase-like"/>
    <property type="match status" value="1"/>
</dbReference>
<dbReference type="GO" id="GO:0006633">
    <property type="term" value="P:fatty acid biosynthetic process"/>
    <property type="evidence" value="ECO:0007669"/>
    <property type="project" value="UniProtKB-UniPathway"/>
</dbReference>
<dbReference type="InterPro" id="IPR018201">
    <property type="entry name" value="Ketoacyl_synth_AS"/>
</dbReference>
<evidence type="ECO:0000256" key="7">
    <source>
        <dbReference type="SAM" id="MobiDB-lite"/>
    </source>
</evidence>
<dbReference type="Gene3D" id="3.40.47.10">
    <property type="match status" value="1"/>
</dbReference>
<dbReference type="InterPro" id="IPR010071">
    <property type="entry name" value="AA_adenyl_dom"/>
</dbReference>
<feature type="region of interest" description="Disordered" evidence="7">
    <location>
        <begin position="1677"/>
        <end position="1736"/>
    </location>
</feature>
<dbReference type="Gene3D" id="3.40.366.10">
    <property type="entry name" value="Malonyl-Coenzyme A Acyl Carrier Protein, domain 2"/>
    <property type="match status" value="1"/>
</dbReference>
<dbReference type="InterPro" id="IPR016035">
    <property type="entry name" value="Acyl_Trfase/lysoPLipase"/>
</dbReference>
<evidence type="ECO:0000256" key="4">
    <source>
        <dbReference type="ARBA" id="ARBA00022553"/>
    </source>
</evidence>
<dbReference type="InterPro" id="IPR045851">
    <property type="entry name" value="AMP-bd_C_sf"/>
</dbReference>
<dbReference type="PROSITE" id="PS50075">
    <property type="entry name" value="CARRIER"/>
    <property type="match status" value="2"/>
</dbReference>
<dbReference type="Pfam" id="PF00550">
    <property type="entry name" value="PP-binding"/>
    <property type="match status" value="2"/>
</dbReference>
<keyword evidence="6" id="KW-0663">Pyridoxal phosphate</keyword>
<evidence type="ECO:0000256" key="3">
    <source>
        <dbReference type="ARBA" id="ARBA00022450"/>
    </source>
</evidence>
<dbReference type="SUPFAM" id="SSF55048">
    <property type="entry name" value="Probable ACP-binding domain of malonyl-CoA ACP transacylase"/>
    <property type="match status" value="1"/>
</dbReference>
<comment type="pathway">
    <text evidence="2">Lipid metabolism; fatty acid biosynthesis.</text>
</comment>
<dbReference type="InterPro" id="IPR020841">
    <property type="entry name" value="PKS_Beta-ketoAc_synthase_dom"/>
</dbReference>
<dbReference type="InterPro" id="IPR014030">
    <property type="entry name" value="Ketoacyl_synth_N"/>
</dbReference>
<dbReference type="InterPro" id="IPR020806">
    <property type="entry name" value="PKS_PP-bd"/>
</dbReference>
<dbReference type="InterPro" id="IPR009081">
    <property type="entry name" value="PP-bd_ACP"/>
</dbReference>
<dbReference type="Gene3D" id="3.40.50.980">
    <property type="match status" value="2"/>
</dbReference>
<dbReference type="PROSITE" id="PS00012">
    <property type="entry name" value="PHOSPHOPANTETHEINE"/>
    <property type="match status" value="1"/>
</dbReference>
<gene>
    <name evidence="10" type="primary">ppsE</name>
    <name evidence="10" type="ORF">MARSALSMR5_01987</name>
</gene>
<dbReference type="GeneID" id="77255939"/>
<dbReference type="PROSITE" id="PS00455">
    <property type="entry name" value="AMP_BINDING"/>
    <property type="match status" value="1"/>
</dbReference>
<dbReference type="InterPro" id="IPR014043">
    <property type="entry name" value="Acyl_transferase_dom"/>
</dbReference>
<dbReference type="PANTHER" id="PTHR43775">
    <property type="entry name" value="FATTY ACID SYNTHASE"/>
    <property type="match status" value="1"/>
</dbReference>
<dbReference type="Pfam" id="PF00501">
    <property type="entry name" value="AMP-binding"/>
    <property type="match status" value="1"/>
</dbReference>
<dbReference type="InterPro" id="IPR005814">
    <property type="entry name" value="Aminotrans_3"/>
</dbReference>
<dbReference type="GO" id="GO:0004312">
    <property type="term" value="F:fatty acid synthase activity"/>
    <property type="evidence" value="ECO:0007669"/>
    <property type="project" value="TreeGrafter"/>
</dbReference>
<name>A0A1W6K9H0_9GAMM</name>
<evidence type="ECO:0000256" key="6">
    <source>
        <dbReference type="ARBA" id="ARBA00022898"/>
    </source>
</evidence>
<dbReference type="Gene3D" id="3.30.300.30">
    <property type="match status" value="1"/>
</dbReference>
<dbReference type="CDD" id="cd12117">
    <property type="entry name" value="A_NRPS_Srf_like"/>
    <property type="match status" value="1"/>
</dbReference>
<dbReference type="EC" id="2.3.1.41" evidence="10"/>
<keyword evidence="5 10" id="KW-0808">Transferase</keyword>
<evidence type="ECO:0000313" key="10">
    <source>
        <dbReference type="EMBL" id="ARM84064.1"/>
    </source>
</evidence>
<keyword evidence="4" id="KW-0597">Phosphoprotein</keyword>
<dbReference type="Gene3D" id="3.30.70.3290">
    <property type="match status" value="1"/>
</dbReference>
<dbReference type="PROSITE" id="PS52004">
    <property type="entry name" value="KS3_2"/>
    <property type="match status" value="1"/>
</dbReference>
<dbReference type="GO" id="GO:0008483">
    <property type="term" value="F:transaminase activity"/>
    <property type="evidence" value="ECO:0007669"/>
    <property type="project" value="InterPro"/>
</dbReference>
<feature type="domain" description="Ketosynthase family 3 (KS3)" evidence="9">
    <location>
        <begin position="604"/>
        <end position="1029"/>
    </location>
</feature>
<dbReference type="UniPathway" id="UPA00094"/>
<dbReference type="Gene3D" id="3.90.1150.10">
    <property type="entry name" value="Aspartate Aminotransferase, domain 1"/>
    <property type="match status" value="1"/>
</dbReference>
<dbReference type="SMART" id="SM00825">
    <property type="entry name" value="PKS_KS"/>
    <property type="match status" value="1"/>
</dbReference>
<accession>A0A1W6K9H0</accession>
<evidence type="ECO:0000256" key="1">
    <source>
        <dbReference type="ARBA" id="ARBA00001933"/>
    </source>
</evidence>
<dbReference type="InterPro" id="IPR015421">
    <property type="entry name" value="PyrdxlP-dep_Trfase_major"/>
</dbReference>
<feature type="region of interest" description="Disordered" evidence="7">
    <location>
        <begin position="493"/>
        <end position="519"/>
    </location>
</feature>
<dbReference type="Proteomes" id="UP000193100">
    <property type="component" value="Chromosome"/>
</dbReference>
<dbReference type="NCBIfam" id="TIGR01733">
    <property type="entry name" value="AA-adenyl-dom"/>
    <property type="match status" value="1"/>
</dbReference>
<dbReference type="GO" id="GO:0030170">
    <property type="term" value="F:pyridoxal phosphate binding"/>
    <property type="evidence" value="ECO:0007669"/>
    <property type="project" value="InterPro"/>
</dbReference>
<dbReference type="PROSITE" id="PS00606">
    <property type="entry name" value="KS3_1"/>
    <property type="match status" value="1"/>
</dbReference>
<keyword evidence="10" id="KW-0012">Acyltransferase</keyword>
<proteinExistence type="predicted"/>
<comment type="cofactor">
    <cofactor evidence="1">
        <name>pyridoxal 5'-phosphate</name>
        <dbReference type="ChEBI" id="CHEBI:597326"/>
    </cofactor>
</comment>
<feature type="region of interest" description="Disordered" evidence="7">
    <location>
        <begin position="1611"/>
        <end position="1647"/>
    </location>
</feature>
<dbReference type="EMBL" id="CP020931">
    <property type="protein sequence ID" value="ARM84064.1"/>
    <property type="molecule type" value="Genomic_DNA"/>
</dbReference>
<dbReference type="Pfam" id="PF00109">
    <property type="entry name" value="ketoacyl-synt"/>
    <property type="match status" value="1"/>
</dbReference>
<feature type="domain" description="Carrier" evidence="8">
    <location>
        <begin position="514"/>
        <end position="588"/>
    </location>
</feature>
<dbReference type="InterPro" id="IPR016039">
    <property type="entry name" value="Thiolase-like"/>
</dbReference>
<evidence type="ECO:0000259" key="9">
    <source>
        <dbReference type="PROSITE" id="PS52004"/>
    </source>
</evidence>
<dbReference type="InterPro" id="IPR049704">
    <property type="entry name" value="Aminotrans_3_PPA_site"/>
</dbReference>
<dbReference type="GO" id="GO:0031177">
    <property type="term" value="F:phosphopantetheine binding"/>
    <property type="evidence" value="ECO:0007669"/>
    <property type="project" value="InterPro"/>
</dbReference>
<dbReference type="InterPro" id="IPR016036">
    <property type="entry name" value="Malonyl_transacylase_ACP-bd"/>
</dbReference>
<sequence>MTASSSQQTVVSRFIEVSQNYPGHTAVTWQDNQTWRELTYSELFDKARRIASELARAGVEEGSSVILPSERHPDLCANLLGILFCGAHYVFIDANYPKERQHFITEAVSAKFGINAPGSDLLNHLDISWINTRNSPQSNVEIPDIPENSERPAYVMFTSGSTGEPKGVVVPDRAILRLVTSTDFISFSPEQTFLQLSALSFDASTLELWGPLLNGGTCVLHPETGVLTPNCIRDVILERDVSTLWLTASLFNTFIAEYPDYLKPVKQLLTGGEALSVPHVRKALEHLPNTALFNGYGPTENTTFTTVFPIPRPLPEDIKRIPIGFPIPGTQCALVDSELNILEGPDQTGELIAFGDGLALGYLNRPELTAEKFIQVKANDGRSRTGYRTGDLAQLNDDGSYDYLGRIDKQVKIDGHRIEPGEIEYQLNNLEFVTEARVIVRIGPQGQKRLAAYLVSESGFSTQSVRQALAEVVPAYMIPHFIVQVSELPKNKNGKLDEARLPDPYATAPKDAPQASRVTKDRIQESWNTILNRPVEDTDNFMDAGGTSLEALKLATLLERTFEVELSATFVFEHPTIQQQANFFATRSNADDTEASARRGDRNNNEFAIIGMACRFPGANNLDEYWQNLLAGKETVSFFTDDELSPDVSAEERSNPAYVKAKGIVEGYDRFDAKFFGISPIEARVMDPQQRILLELSWHALEDAGIPPGDAQYRTGVFAGMNWARYYQQYVLPNKEIIDSYGVLNCGLANEPDLLSTRISYKLNLKGPSINVFTACSTGLVAVAQACEAIDNGQCEQAIAAGVSISTPVKRGYAYQEGSMLSKDGHCRPFDQDATGTTFNDGAGAIVLKRRDLAERDGDTIYAVIKGYAVNNDGEQKASFTAPSVAGQVAVYKDALARAAIEPSSVGFIETHGTATPLGDPIEVLSLRRCYSSENTREKTCAIGSVKSNIGHAIHAAGLASLIKSTLAVRDNKIPPTLFFQTANPKLELEKSHFYVNTAVEAWKLPSPRRAAVTSLGVGGTNAHVILEEYVPGQAPELPKEITPELRFPILLSAKSKPSLERQIARYCDYFSNRKDALLPNVSHTSIHGRKHFDHRAIVFGGDLPSAMENLGQGVSFAKGQAGNNPNQSVGFMFSGQGTQARHMGKWLYENASSYRETFDRGCKIVLKTSGVDIRGILFAEGDQNADDNLVNQTSFVQPALFLLEFGLANYLKEHGVAPSFLIGHSIGEFAAAALAGIFSFEDAVALVATRGALMQSMPAGKMLIVRSNPDDIEELVGQRAEVAAVNAPGLMVLSGEQEAIKAISAELSERKIASTILQTSHAFHSSMMAPIVPEFEAFVSTIQRQAPSIPIYSTMTGALLTDEEAMSPRYWSQQLRNPVLFSSALQALSLRHENDGERISLLEVGPGNTLVNLANSHRELEGIHAYPALTNKGTDENAENDIYRSIGQLWVDGYALDWNRYFEGLWVCKERLPGYAFSDDSFWLGPVNNDPANMTNSVAPSTAAASQLSHLANPATPVTQDVKMDSKQHSEKIRADVMAIIEDVSGYELGDADPASHFSEVGLDSLLLTQVATALERQFKLGITFRHLVEEYTSLELISEFIASQVEPEVVTQAAPPSQEAAGQPQPADGSQMSMPSGVDFSTAMPTSGGHIQDIVNAQLQIMQMQLQALGRQGASTAQSVPQTQQAAASTPAPAAAANKERASANESADDTPSKPAHTPGTRITREKTNTEVTSAQREWIDRLMTKYQEKYAGSKSYTQKHRKHLADPRSVSGFNPGWKEVIFPIVTVESKGSKLWDIDGNELIDTSNGFGPILFGHSPDFISNAAKAQIDRGVETGPQSPLAGEVAELFCELTGNERCTFACTGSEANVGALRVARTVTGRTKVVAFEGSYHGIHDEVVMRVGKDHKALPAAPGVPREATSNMILLPWGEQSSLDEIRKLGDEIAAVLVEPVQSRKPQFHSKEYIQEIRRITKENGVALILDEVVTGFRVGPGGIRKRFDVDADMMTYGKVVGGGYPIGIIAGKAKYLDAMDGGYWEFGDDSIPEQGVTFFAGTFVRHPLALAVAKAVLTKIKEDGDSIYPALEEKTTAMAREAKAFIEQLKSNVSFEEFASLFYISIPPTSHWGHLLFLSMTLDGIHIQQYRPNFLTTQHSTEDVKKILQAFKSALANLIVNGLLEGDQVAAKKYLSGNSSIPAGARLGKNEKGEPAYFIEDPDNKGAYVEVGRP</sequence>
<dbReference type="Pfam" id="PF02801">
    <property type="entry name" value="Ketoacyl-synt_C"/>
    <property type="match status" value="1"/>
</dbReference>
<keyword evidence="3" id="KW-0596">Phosphopantetheine</keyword>
<dbReference type="InterPro" id="IPR001227">
    <property type="entry name" value="Ac_transferase_dom_sf"/>
</dbReference>
<dbReference type="InterPro" id="IPR014031">
    <property type="entry name" value="Ketoacyl_synth_C"/>
</dbReference>
<dbReference type="InterPro" id="IPR015424">
    <property type="entry name" value="PyrdxlP-dep_Trfase"/>
</dbReference>
<dbReference type="Gene3D" id="3.40.640.10">
    <property type="entry name" value="Type I PLP-dependent aspartate aminotransferase-like (Major domain)"/>
    <property type="match status" value="1"/>
</dbReference>
<dbReference type="InterPro" id="IPR000873">
    <property type="entry name" value="AMP-dep_synth/lig_dom"/>
</dbReference>
<evidence type="ECO:0000259" key="8">
    <source>
        <dbReference type="PROSITE" id="PS50075"/>
    </source>
</evidence>
<evidence type="ECO:0000313" key="11">
    <source>
        <dbReference type="Proteomes" id="UP000193100"/>
    </source>
</evidence>
<dbReference type="Pfam" id="PF22621">
    <property type="entry name" value="CurL-like_PKS_C"/>
    <property type="match status" value="1"/>
</dbReference>
<dbReference type="Gene3D" id="2.30.38.10">
    <property type="entry name" value="Luciferase, Domain 3"/>
    <property type="match status" value="1"/>
</dbReference>
<dbReference type="CDD" id="cd00833">
    <property type="entry name" value="PKS"/>
    <property type="match status" value="1"/>
</dbReference>
<dbReference type="InterPro" id="IPR036736">
    <property type="entry name" value="ACP-like_sf"/>
</dbReference>
<dbReference type="Pfam" id="PF00202">
    <property type="entry name" value="Aminotran_3"/>
    <property type="match status" value="1"/>
</dbReference>
<protein>
    <submittedName>
        <fullName evidence="10">Phthiocerol/phenolphthiocerol synthesis polyketide synthase type I PpsE</fullName>
        <ecNumber evidence="10">2.3.1.41</ecNumber>
    </submittedName>
</protein>
<dbReference type="PROSITE" id="PS00600">
    <property type="entry name" value="AA_TRANSFER_CLASS_3"/>
    <property type="match status" value="1"/>
</dbReference>
<dbReference type="SMART" id="SM00823">
    <property type="entry name" value="PKS_PP"/>
    <property type="match status" value="2"/>
</dbReference>
<feature type="domain" description="Carrier" evidence="8">
    <location>
        <begin position="1529"/>
        <end position="1607"/>
    </location>
</feature>
<dbReference type="SMART" id="SM00827">
    <property type="entry name" value="PKS_AT"/>
    <property type="match status" value="1"/>
</dbReference>
<dbReference type="SUPFAM" id="SSF52151">
    <property type="entry name" value="FabD/lysophospholipase-like"/>
    <property type="match status" value="1"/>
</dbReference>
<dbReference type="GO" id="GO:0004315">
    <property type="term" value="F:3-oxoacyl-[acyl-carrier-protein] synthase activity"/>
    <property type="evidence" value="ECO:0007669"/>
    <property type="project" value="UniProtKB-EC"/>
</dbReference>
<dbReference type="Gene3D" id="1.10.1200.10">
    <property type="entry name" value="ACP-like"/>
    <property type="match status" value="2"/>
</dbReference>
<dbReference type="InterPro" id="IPR050091">
    <property type="entry name" value="PKS_NRPS_Biosynth_Enz"/>
</dbReference>
<dbReference type="RefSeq" id="WP_085680482.1">
    <property type="nucleotide sequence ID" value="NZ_CP020931.1"/>
</dbReference>
<reference evidence="10 11" key="1">
    <citation type="submission" date="2017-04" db="EMBL/GenBank/DDBJ databases">
        <title>Genome Sequence of Marinobacter salarius strain SMR5 Isolated from a culture of the Diatom Skeletonema marinoi.</title>
        <authorList>
            <person name="Topel M."/>
            <person name="Pinder M.I.M."/>
            <person name="Johansson O.N."/>
            <person name="Kourtchenko O."/>
            <person name="Godhe A."/>
            <person name="Clarke A.K."/>
        </authorList>
    </citation>
    <scope>NUCLEOTIDE SEQUENCE [LARGE SCALE GENOMIC DNA]</scope>
    <source>
        <strain evidence="10 11">SMR5</strain>
    </source>
</reference>
<dbReference type="SUPFAM" id="SSF47336">
    <property type="entry name" value="ACP-like"/>
    <property type="match status" value="2"/>
</dbReference>
<dbReference type="InterPro" id="IPR006162">
    <property type="entry name" value="Ppantetheine_attach_site"/>
</dbReference>
<dbReference type="PANTHER" id="PTHR43775:SF51">
    <property type="entry name" value="INACTIVE PHENOLPHTHIOCEROL SYNTHESIS POLYKETIDE SYNTHASE TYPE I PKS1-RELATED"/>
    <property type="match status" value="1"/>
</dbReference>
<dbReference type="Pfam" id="PF13193">
    <property type="entry name" value="AMP-binding_C"/>
    <property type="match status" value="1"/>
</dbReference>
<dbReference type="Gene3D" id="3.30.70.250">
    <property type="entry name" value="Malonyl-CoA ACP transacylase, ACP-binding"/>
    <property type="match status" value="1"/>
</dbReference>
<dbReference type="SUPFAM" id="SSF53383">
    <property type="entry name" value="PLP-dependent transferases"/>
    <property type="match status" value="1"/>
</dbReference>
<organism evidence="10 11">
    <name type="scientific">Marinobacter salarius</name>
    <dbReference type="NCBI Taxonomy" id="1420917"/>
    <lineage>
        <taxon>Bacteria</taxon>
        <taxon>Pseudomonadati</taxon>
        <taxon>Pseudomonadota</taxon>
        <taxon>Gammaproteobacteria</taxon>
        <taxon>Pseudomonadales</taxon>
        <taxon>Marinobacteraceae</taxon>
        <taxon>Marinobacter</taxon>
    </lineage>
</organism>
<dbReference type="InterPro" id="IPR025110">
    <property type="entry name" value="AMP-bd_C"/>
</dbReference>
<evidence type="ECO:0000256" key="5">
    <source>
        <dbReference type="ARBA" id="ARBA00022679"/>
    </source>
</evidence>
<evidence type="ECO:0000256" key="2">
    <source>
        <dbReference type="ARBA" id="ARBA00005194"/>
    </source>
</evidence>
<feature type="compositionally biased region" description="Low complexity" evidence="7">
    <location>
        <begin position="1677"/>
        <end position="1699"/>
    </location>
</feature>